<name>K9UNY6_CHAP6</name>
<accession>K9UNY6</accession>
<sequence>MCALSKQPGFYCIFPLSKDNLLNVEVSTQLSGTDRLMPILAATRALWLDRYSNRHRSQHKMTSLIFLSNTLPKLVEIIFFWSKETSCESEC</sequence>
<organism evidence="1 2">
    <name type="scientific">Chamaesiphon minutus (strain ATCC 27169 / PCC 6605)</name>
    <dbReference type="NCBI Taxonomy" id="1173020"/>
    <lineage>
        <taxon>Bacteria</taxon>
        <taxon>Bacillati</taxon>
        <taxon>Cyanobacteriota</taxon>
        <taxon>Cyanophyceae</taxon>
        <taxon>Gomontiellales</taxon>
        <taxon>Chamaesiphonaceae</taxon>
        <taxon>Chamaesiphon</taxon>
    </lineage>
</organism>
<dbReference type="EMBL" id="CP003600">
    <property type="protein sequence ID" value="AFY96383.1"/>
    <property type="molecule type" value="Genomic_DNA"/>
</dbReference>
<dbReference type="KEGG" id="cmp:Cha6605_5503"/>
<reference evidence="1 2" key="1">
    <citation type="submission" date="2012-05" db="EMBL/GenBank/DDBJ databases">
        <title>Finished chromosome of genome of Chamaesiphon sp. PCC 6605.</title>
        <authorList>
            <consortium name="US DOE Joint Genome Institute"/>
            <person name="Gugger M."/>
            <person name="Coursin T."/>
            <person name="Rippka R."/>
            <person name="Tandeau De Marsac N."/>
            <person name="Huntemann M."/>
            <person name="Wei C.-L."/>
            <person name="Han J."/>
            <person name="Detter J.C."/>
            <person name="Han C."/>
            <person name="Tapia R."/>
            <person name="Chen A."/>
            <person name="Kyrpides N."/>
            <person name="Mavromatis K."/>
            <person name="Markowitz V."/>
            <person name="Szeto E."/>
            <person name="Ivanova N."/>
            <person name="Pagani I."/>
            <person name="Pati A."/>
            <person name="Goodwin L."/>
            <person name="Nordberg H.P."/>
            <person name="Cantor M.N."/>
            <person name="Hua S.X."/>
            <person name="Woyke T."/>
            <person name="Kerfeld C.A."/>
        </authorList>
    </citation>
    <scope>NUCLEOTIDE SEQUENCE [LARGE SCALE GENOMIC DNA]</scope>
    <source>
        <strain evidence="2">ATCC 27169 / PCC 6605</strain>
    </source>
</reference>
<gene>
    <name evidence="1" type="ORF">Cha6605_5503</name>
</gene>
<dbReference type="Proteomes" id="UP000010366">
    <property type="component" value="Chromosome"/>
</dbReference>
<evidence type="ECO:0000313" key="2">
    <source>
        <dbReference type="Proteomes" id="UP000010366"/>
    </source>
</evidence>
<proteinExistence type="predicted"/>
<dbReference type="STRING" id="1173020.Cha6605_5503"/>
<dbReference type="AlphaFoldDB" id="K9UNY6"/>
<evidence type="ECO:0000313" key="1">
    <source>
        <dbReference type="EMBL" id="AFY96383.1"/>
    </source>
</evidence>
<keyword evidence="2" id="KW-1185">Reference proteome</keyword>
<dbReference type="HOGENOM" id="CLU_2421599_0_0_3"/>
<protein>
    <submittedName>
        <fullName evidence="1">Uncharacterized protein</fullName>
    </submittedName>
</protein>